<dbReference type="OrthoDB" id="2664348at2"/>
<dbReference type="AlphaFoldDB" id="A0A4Q9DPL7"/>
<dbReference type="EMBL" id="SIRE01000010">
    <property type="protein sequence ID" value="TBL78255.1"/>
    <property type="molecule type" value="Genomic_DNA"/>
</dbReference>
<comment type="caution">
    <text evidence="2">The sequence shown here is derived from an EMBL/GenBank/DDBJ whole genome shotgun (WGS) entry which is preliminary data.</text>
</comment>
<reference evidence="2 3" key="1">
    <citation type="submission" date="2019-02" db="EMBL/GenBank/DDBJ databases">
        <title>Paenibacillus sp. nov., isolated from surface-sterilized tissue of Thalictrum simplex L.</title>
        <authorList>
            <person name="Tuo L."/>
        </authorList>
    </citation>
    <scope>NUCLEOTIDE SEQUENCE [LARGE SCALE GENOMIC DNA]</scope>
    <source>
        <strain evidence="2 3">N2SHLJ1</strain>
    </source>
</reference>
<evidence type="ECO:0000313" key="3">
    <source>
        <dbReference type="Proteomes" id="UP000293142"/>
    </source>
</evidence>
<name>A0A4Q9DPL7_9BACL</name>
<gene>
    <name evidence="2" type="ORF">EYB31_15410</name>
</gene>
<evidence type="ECO:0000259" key="1">
    <source>
        <dbReference type="Pfam" id="PF07833"/>
    </source>
</evidence>
<sequence length="312" mass="35954">MKVKQIGRILGFGALLASVFTAGAYAEDVLKRVEAYLRPDFNVVLDGKPIKMENDPLVYEGSSYLPVKELGNLLGANITFKDDTKTIYINSRLYKEQPVQDPNIDYQEIKMRDPLSNIYVYLGSEYPALIIGNDTAIRDSNKYWRLSDVKRMGIDVTGLTFVKEKLTQQLYVSESELKKKWRQAPTVSYNRPRNSYNYIVAGEVDNEKIEAIQKYIKDTSSIRTTTVTLSTKPIIVDTTSDTNIYQYMFWQNAQLTDGKYVNNRLMTTRLRIYKGYNEDFYTINSDNQLDLQSELDDRERKKNNPQDATTTP</sequence>
<feature type="domain" description="Copper amine oxidase-like N-terminal" evidence="1">
    <location>
        <begin position="44"/>
        <end position="90"/>
    </location>
</feature>
<evidence type="ECO:0000313" key="2">
    <source>
        <dbReference type="EMBL" id="TBL78255.1"/>
    </source>
</evidence>
<accession>A0A4Q9DPL7</accession>
<organism evidence="2 3">
    <name type="scientific">Paenibacillus thalictri</name>
    <dbReference type="NCBI Taxonomy" id="2527873"/>
    <lineage>
        <taxon>Bacteria</taxon>
        <taxon>Bacillati</taxon>
        <taxon>Bacillota</taxon>
        <taxon>Bacilli</taxon>
        <taxon>Bacillales</taxon>
        <taxon>Paenibacillaceae</taxon>
        <taxon>Paenibacillus</taxon>
    </lineage>
</organism>
<dbReference type="InterPro" id="IPR012854">
    <property type="entry name" value="Cu_amine_oxidase-like_N"/>
</dbReference>
<dbReference type="Pfam" id="PF07833">
    <property type="entry name" value="Cu_amine_oxidN1"/>
    <property type="match status" value="1"/>
</dbReference>
<keyword evidence="3" id="KW-1185">Reference proteome</keyword>
<dbReference type="Proteomes" id="UP000293142">
    <property type="component" value="Unassembled WGS sequence"/>
</dbReference>
<protein>
    <recommendedName>
        <fullName evidence="1">Copper amine oxidase-like N-terminal domain-containing protein</fullName>
    </recommendedName>
</protein>
<proteinExistence type="predicted"/>
<dbReference type="RefSeq" id="WP_131014238.1">
    <property type="nucleotide sequence ID" value="NZ_SIRE01000010.1"/>
</dbReference>